<keyword evidence="2" id="KW-1185">Reference proteome</keyword>
<dbReference type="RefSeq" id="WP_062187461.1">
    <property type="nucleotide sequence ID" value="NZ_LRRD01000007.1"/>
</dbReference>
<dbReference type="Proteomes" id="UP000075653">
    <property type="component" value="Unassembled WGS sequence"/>
</dbReference>
<name>A0A149W0E7_9PROT</name>
<accession>A0A149W0E7</accession>
<dbReference type="STRING" id="1789004.FEMY_04370"/>
<protein>
    <submittedName>
        <fullName evidence="1">Uncharacterized protein</fullName>
    </submittedName>
</protein>
<dbReference type="EMBL" id="LRRD01000007">
    <property type="protein sequence ID" value="KXW58918.1"/>
    <property type="molecule type" value="Genomic_DNA"/>
</dbReference>
<evidence type="ECO:0000313" key="1">
    <source>
        <dbReference type="EMBL" id="KXW58918.1"/>
    </source>
</evidence>
<sequence length="272" mass="30233">MPNYVDDPANPGKRIDVIDLQKRNPYQPLPPYAIRELLKRDRWTRRDALLILAGYHPRNVVDGAGHPIGTVGAGVIFLDGTNQALLGQAGLQHPCYPDPMLYDFMTLAEYANGSDKEKSPQEWLAWAKEKDFTPYWLEYIGAIQSEAQAPVEVVDNPERQTGPVIANAPTESLGAHEYPDDICALFDPLPINGIGEVFHGVGLDWRKLAERASRNGLRECRIIRNGFNPAKVAAWLVGGGHLSKERADRLLAKNLPPRSTDNAHLITGEYPR</sequence>
<gene>
    <name evidence="1" type="ORF">FEMY_04370</name>
</gene>
<proteinExistence type="predicted"/>
<dbReference type="PATRIC" id="fig|1789004.3.peg.438"/>
<comment type="caution">
    <text evidence="1">The sequence shown here is derived from an EMBL/GenBank/DDBJ whole genome shotgun (WGS) entry which is preliminary data.</text>
</comment>
<evidence type="ECO:0000313" key="2">
    <source>
        <dbReference type="Proteomes" id="UP000075653"/>
    </source>
</evidence>
<dbReference type="AlphaFoldDB" id="A0A149W0E7"/>
<organism evidence="1 2">
    <name type="scientific">Ferrovum myxofaciens</name>
    <dbReference type="NCBI Taxonomy" id="416213"/>
    <lineage>
        <taxon>Bacteria</taxon>
        <taxon>Pseudomonadati</taxon>
        <taxon>Pseudomonadota</taxon>
        <taxon>Betaproteobacteria</taxon>
        <taxon>Ferrovales</taxon>
        <taxon>Ferrovaceae</taxon>
        <taxon>Ferrovum</taxon>
    </lineage>
</organism>
<reference evidence="1 2" key="1">
    <citation type="submission" date="2016-01" db="EMBL/GenBank/DDBJ databases">
        <title>Genome sequence of the acidophilic iron oxidising Ferrovum strain Z-31.</title>
        <authorList>
            <person name="Poehlein A."/>
            <person name="Ullrich S.R."/>
            <person name="Schloemann M."/>
            <person name="Muehling M."/>
            <person name="Daniel R."/>
        </authorList>
    </citation>
    <scope>NUCLEOTIDE SEQUENCE [LARGE SCALE GENOMIC DNA]</scope>
    <source>
        <strain evidence="1 2">Z-31</strain>
    </source>
</reference>